<dbReference type="PATRIC" id="fig|1122147.4.peg.1250"/>
<gene>
    <name evidence="1" type="ORF">FC91_GL001210</name>
</gene>
<evidence type="ECO:0000313" key="1">
    <source>
        <dbReference type="EMBL" id="KRM24848.1"/>
    </source>
</evidence>
<name>A0A0R1X3R2_9LACO</name>
<evidence type="ECO:0000313" key="2">
    <source>
        <dbReference type="Proteomes" id="UP000050949"/>
    </source>
</evidence>
<dbReference type="Proteomes" id="UP000050949">
    <property type="component" value="Unassembled WGS sequence"/>
</dbReference>
<organism evidence="1 2">
    <name type="scientific">Schleiferilactobacillus harbinensis DSM 16991</name>
    <dbReference type="NCBI Taxonomy" id="1122147"/>
    <lineage>
        <taxon>Bacteria</taxon>
        <taxon>Bacillati</taxon>
        <taxon>Bacillota</taxon>
        <taxon>Bacilli</taxon>
        <taxon>Lactobacillales</taxon>
        <taxon>Lactobacillaceae</taxon>
        <taxon>Schleiferilactobacillus</taxon>
    </lineage>
</organism>
<dbReference type="AlphaFoldDB" id="A0A0R1X3R2"/>
<reference evidence="1 2" key="1">
    <citation type="journal article" date="2015" name="Genome Announc.">
        <title>Expanding the biotechnology potential of lactobacilli through comparative genomics of 213 strains and associated genera.</title>
        <authorList>
            <person name="Sun Z."/>
            <person name="Harris H.M."/>
            <person name="McCann A."/>
            <person name="Guo C."/>
            <person name="Argimon S."/>
            <person name="Zhang W."/>
            <person name="Yang X."/>
            <person name="Jeffery I.B."/>
            <person name="Cooney J.C."/>
            <person name="Kagawa T.F."/>
            <person name="Liu W."/>
            <person name="Song Y."/>
            <person name="Salvetti E."/>
            <person name="Wrobel A."/>
            <person name="Rasinkangas P."/>
            <person name="Parkhill J."/>
            <person name="Rea M.C."/>
            <person name="O'Sullivan O."/>
            <person name="Ritari J."/>
            <person name="Douillard F.P."/>
            <person name="Paul Ross R."/>
            <person name="Yang R."/>
            <person name="Briner A.E."/>
            <person name="Felis G.E."/>
            <person name="de Vos W.M."/>
            <person name="Barrangou R."/>
            <person name="Klaenhammer T.R."/>
            <person name="Caufield P.W."/>
            <person name="Cui Y."/>
            <person name="Zhang H."/>
            <person name="O'Toole P.W."/>
        </authorList>
    </citation>
    <scope>NUCLEOTIDE SEQUENCE [LARGE SCALE GENOMIC DNA]</scope>
    <source>
        <strain evidence="1 2">DSM 16991</strain>
    </source>
</reference>
<comment type="caution">
    <text evidence="1">The sequence shown here is derived from an EMBL/GenBank/DDBJ whole genome shotgun (WGS) entry which is preliminary data.</text>
</comment>
<protein>
    <submittedName>
        <fullName evidence="1">Uncharacterized protein</fullName>
    </submittedName>
</protein>
<proteinExistence type="predicted"/>
<dbReference type="EMBL" id="AZFW01000129">
    <property type="protein sequence ID" value="KRM24848.1"/>
    <property type="molecule type" value="Genomic_DNA"/>
</dbReference>
<sequence>MDASKYSDAEYRRLVNRQIASLDLNQVNTDFMALVNARRAQDGLAPYQNDPRSQKLAQKLAELDTVGQFWSEKEWKQWATDLGFKNVRHVSTGIGSCSGQYVKYNWGDPQSVSQFEYWTVFQQSLIEPEAGFTNYKYGGTAIA</sequence>
<dbReference type="RefSeq" id="WP_027827763.1">
    <property type="nucleotide sequence ID" value="NZ_AUEH01000006.1"/>
</dbReference>
<accession>A0A0R1X3R2</accession>